<dbReference type="EMBL" id="BJYU01000020">
    <property type="protein sequence ID" value="GEO14164.1"/>
    <property type="molecule type" value="Genomic_DNA"/>
</dbReference>
<reference evidence="1 2" key="1">
    <citation type="submission" date="2019-07" db="EMBL/GenBank/DDBJ databases">
        <title>Whole genome shotgun sequence of Microvirga aerophila NBRC 106136.</title>
        <authorList>
            <person name="Hosoyama A."/>
            <person name="Uohara A."/>
            <person name="Ohji S."/>
            <person name="Ichikawa N."/>
        </authorList>
    </citation>
    <scope>NUCLEOTIDE SEQUENCE [LARGE SCALE GENOMIC DNA]</scope>
    <source>
        <strain evidence="1 2">NBRC 106136</strain>
    </source>
</reference>
<gene>
    <name evidence="1" type="ORF">MAE02_18600</name>
</gene>
<keyword evidence="2" id="KW-1185">Reference proteome</keyword>
<dbReference type="Proteomes" id="UP000321085">
    <property type="component" value="Unassembled WGS sequence"/>
</dbReference>
<comment type="caution">
    <text evidence="1">The sequence shown here is derived from an EMBL/GenBank/DDBJ whole genome shotgun (WGS) entry which is preliminary data.</text>
</comment>
<proteinExistence type="predicted"/>
<name>A0A512BQG1_9HYPH</name>
<dbReference type="OrthoDB" id="8018979at2"/>
<protein>
    <submittedName>
        <fullName evidence="1">Uncharacterized protein</fullName>
    </submittedName>
</protein>
<accession>A0A512BQG1</accession>
<evidence type="ECO:0000313" key="1">
    <source>
        <dbReference type="EMBL" id="GEO14164.1"/>
    </source>
</evidence>
<sequence>MDAFIPAIEEVAQAIMAGEDAEQAIADIAQEHELPAVALRNRALRALGPFDTYKERQARSKKEREQTAMRRDPVLAGASFVAQVSNLSPKLSPEEREAEIQRLAAEFDVDPRAHRDAIERLRRKF</sequence>
<organism evidence="1 2">
    <name type="scientific">Microvirga aerophila</name>
    <dbReference type="NCBI Taxonomy" id="670291"/>
    <lineage>
        <taxon>Bacteria</taxon>
        <taxon>Pseudomonadati</taxon>
        <taxon>Pseudomonadota</taxon>
        <taxon>Alphaproteobacteria</taxon>
        <taxon>Hyphomicrobiales</taxon>
        <taxon>Methylobacteriaceae</taxon>
        <taxon>Microvirga</taxon>
    </lineage>
</organism>
<dbReference type="RefSeq" id="WP_114186634.1">
    <property type="nucleotide sequence ID" value="NZ_BJYU01000020.1"/>
</dbReference>
<dbReference type="AlphaFoldDB" id="A0A512BQG1"/>
<evidence type="ECO:0000313" key="2">
    <source>
        <dbReference type="Proteomes" id="UP000321085"/>
    </source>
</evidence>